<evidence type="ECO:0000256" key="7">
    <source>
        <dbReference type="SAM" id="Phobius"/>
    </source>
</evidence>
<dbReference type="PRINTS" id="PR01036">
    <property type="entry name" value="TCRTETB"/>
</dbReference>
<feature type="transmembrane region" description="Helical" evidence="7">
    <location>
        <begin position="258"/>
        <end position="280"/>
    </location>
</feature>
<dbReference type="InterPro" id="IPR011701">
    <property type="entry name" value="MFS"/>
</dbReference>
<feature type="region of interest" description="Disordered" evidence="6">
    <location>
        <begin position="1"/>
        <end position="27"/>
    </location>
</feature>
<dbReference type="OrthoDB" id="10021397at2759"/>
<dbReference type="GO" id="GO:0022857">
    <property type="term" value="F:transmembrane transporter activity"/>
    <property type="evidence" value="ECO:0007669"/>
    <property type="project" value="InterPro"/>
</dbReference>
<dbReference type="PROSITE" id="PS50850">
    <property type="entry name" value="MFS"/>
    <property type="match status" value="1"/>
</dbReference>
<dbReference type="AlphaFoldDB" id="A0A507BB04"/>
<evidence type="ECO:0000313" key="9">
    <source>
        <dbReference type="EMBL" id="TPX15804.1"/>
    </source>
</evidence>
<evidence type="ECO:0000256" key="1">
    <source>
        <dbReference type="ARBA" id="ARBA00004141"/>
    </source>
</evidence>
<dbReference type="PANTHER" id="PTHR23501:SF102">
    <property type="entry name" value="DRUG TRANSPORTER, PUTATIVE (AFU_ORTHOLOGUE AFUA_3G08530)-RELATED"/>
    <property type="match status" value="1"/>
</dbReference>
<feature type="transmembrane region" description="Helical" evidence="7">
    <location>
        <begin position="366"/>
        <end position="385"/>
    </location>
</feature>
<dbReference type="Pfam" id="PF07690">
    <property type="entry name" value="MFS_1"/>
    <property type="match status" value="1"/>
</dbReference>
<keyword evidence="4 7" id="KW-1133">Transmembrane helix</keyword>
<name>A0A507BB04_9PEZI</name>
<feature type="transmembrane region" description="Helical" evidence="7">
    <location>
        <begin position="125"/>
        <end position="148"/>
    </location>
</feature>
<keyword evidence="3 7" id="KW-0812">Transmembrane</keyword>
<organism evidence="9 10">
    <name type="scientific">Thyridium curvatum</name>
    <dbReference type="NCBI Taxonomy" id="1093900"/>
    <lineage>
        <taxon>Eukaryota</taxon>
        <taxon>Fungi</taxon>
        <taxon>Dikarya</taxon>
        <taxon>Ascomycota</taxon>
        <taxon>Pezizomycotina</taxon>
        <taxon>Sordariomycetes</taxon>
        <taxon>Sordariomycetidae</taxon>
        <taxon>Thyridiales</taxon>
        <taxon>Thyridiaceae</taxon>
        <taxon>Thyridium</taxon>
    </lineage>
</organism>
<feature type="transmembrane region" description="Helical" evidence="7">
    <location>
        <begin position="397"/>
        <end position="415"/>
    </location>
</feature>
<feature type="transmembrane region" description="Helical" evidence="7">
    <location>
        <begin position="519"/>
        <end position="537"/>
    </location>
</feature>
<evidence type="ECO:0000256" key="2">
    <source>
        <dbReference type="ARBA" id="ARBA00007520"/>
    </source>
</evidence>
<feature type="transmembrane region" description="Helical" evidence="7">
    <location>
        <begin position="301"/>
        <end position="321"/>
    </location>
</feature>
<dbReference type="InterPro" id="IPR036259">
    <property type="entry name" value="MFS_trans_sf"/>
</dbReference>
<comment type="similarity">
    <text evidence="2">Belongs to the major facilitator superfamily. TCR/Tet family.</text>
</comment>
<gene>
    <name evidence="9" type="ORF">E0L32_000138</name>
</gene>
<sequence>MGDNPAPSAQQSRSDIEQQPPEKDSKVKKPRSFYITVTSICLCVFISSVNTINFASALPAVASSLSATTTQAFWCGTVLLFAQCIAQPVYGAATEAFGRKRCMLAALVIFALGSLLAALARNIQWLIAVRAVQGLGGGGINVCVNVIIVDLVPRRERAKLSGIVSLAGALGLVVGVLSGSALVQRSWRLMFWINLPIAGVAFLLFVFFLSLEEGQDNPLSRLKALDWTGIVICAGSVAGILFALVNGGTEYAWSSANVLSPLIIGAVGVAGFFAFEGCIAGTHGLGPPFIPLRLFTSRTAALGYLITFLQAMILWAIPYYFLLYLHVSASKTLVQSSVLLLPSTLILPPAAAVAGSLMSKLSRFKYFNVLAFTLMTGGCIGLATLRADPTTGQIVGYQVLFSLGGGILFPGRLVAVQAAQQELSSGKPDDRADVRIATSLVSFTTSLGQAFGIAMGSTALQSRWNPLVARAIEIGRLPDNSTYLVPGSQAARSADIIAHFPDDIAAVYRDIAAESVAKVWYICIGLAAAGILAALGSRNLDLDNKKSQQEG</sequence>
<dbReference type="SUPFAM" id="SSF103473">
    <property type="entry name" value="MFS general substrate transporter"/>
    <property type="match status" value="1"/>
</dbReference>
<evidence type="ECO:0000313" key="10">
    <source>
        <dbReference type="Proteomes" id="UP000319257"/>
    </source>
</evidence>
<feature type="transmembrane region" description="Helical" evidence="7">
    <location>
        <begin position="33"/>
        <end position="51"/>
    </location>
</feature>
<dbReference type="Gene3D" id="1.20.1720.10">
    <property type="entry name" value="Multidrug resistance protein D"/>
    <property type="match status" value="1"/>
</dbReference>
<feature type="transmembrane region" description="Helical" evidence="7">
    <location>
        <begin position="333"/>
        <end position="354"/>
    </location>
</feature>
<dbReference type="EMBL" id="SKBQ01000001">
    <property type="protein sequence ID" value="TPX15804.1"/>
    <property type="molecule type" value="Genomic_DNA"/>
</dbReference>
<feature type="transmembrane region" description="Helical" evidence="7">
    <location>
        <begin position="71"/>
        <end position="90"/>
    </location>
</feature>
<dbReference type="InterPro" id="IPR020846">
    <property type="entry name" value="MFS_dom"/>
</dbReference>
<reference evidence="9 10" key="1">
    <citation type="submission" date="2019-06" db="EMBL/GenBank/DDBJ databases">
        <title>Draft genome sequence of the filamentous fungus Phialemoniopsis curvata isolated from diesel fuel.</title>
        <authorList>
            <person name="Varaljay V.A."/>
            <person name="Lyon W.J."/>
            <person name="Crouch A.L."/>
            <person name="Drake C.E."/>
            <person name="Hollomon J.M."/>
            <person name="Nadeau L.J."/>
            <person name="Nunn H.S."/>
            <person name="Stevenson B.S."/>
            <person name="Bojanowski C.L."/>
            <person name="Crookes-Goodson W.J."/>
        </authorList>
    </citation>
    <scope>NUCLEOTIDE SEQUENCE [LARGE SCALE GENOMIC DNA]</scope>
    <source>
        <strain evidence="9 10">D216</strain>
    </source>
</reference>
<keyword evidence="10" id="KW-1185">Reference proteome</keyword>
<feature type="domain" description="Major facilitator superfamily (MFS) profile" evidence="8">
    <location>
        <begin position="36"/>
        <end position="551"/>
    </location>
</feature>
<dbReference type="PANTHER" id="PTHR23501">
    <property type="entry name" value="MAJOR FACILITATOR SUPERFAMILY"/>
    <property type="match status" value="1"/>
</dbReference>
<protein>
    <recommendedName>
        <fullName evidence="8">Major facilitator superfamily (MFS) profile domain-containing protein</fullName>
    </recommendedName>
</protein>
<feature type="transmembrane region" description="Helical" evidence="7">
    <location>
        <begin position="160"/>
        <end position="183"/>
    </location>
</feature>
<feature type="transmembrane region" description="Helical" evidence="7">
    <location>
        <begin position="102"/>
        <end position="119"/>
    </location>
</feature>
<dbReference type="GeneID" id="41967585"/>
<dbReference type="Proteomes" id="UP000319257">
    <property type="component" value="Unassembled WGS sequence"/>
</dbReference>
<comment type="subcellular location">
    <subcellularLocation>
        <location evidence="1">Membrane</location>
        <topology evidence="1">Multi-pass membrane protein</topology>
    </subcellularLocation>
</comment>
<feature type="transmembrane region" description="Helical" evidence="7">
    <location>
        <begin position="224"/>
        <end position="246"/>
    </location>
</feature>
<comment type="caution">
    <text evidence="9">The sequence shown here is derived from an EMBL/GenBank/DDBJ whole genome shotgun (WGS) entry which is preliminary data.</text>
</comment>
<evidence type="ECO:0000259" key="8">
    <source>
        <dbReference type="PROSITE" id="PS50850"/>
    </source>
</evidence>
<evidence type="ECO:0000256" key="6">
    <source>
        <dbReference type="SAM" id="MobiDB-lite"/>
    </source>
</evidence>
<evidence type="ECO:0000256" key="4">
    <source>
        <dbReference type="ARBA" id="ARBA00022989"/>
    </source>
</evidence>
<keyword evidence="5 7" id="KW-0472">Membrane</keyword>
<dbReference type="GO" id="GO:0005886">
    <property type="term" value="C:plasma membrane"/>
    <property type="evidence" value="ECO:0007669"/>
    <property type="project" value="TreeGrafter"/>
</dbReference>
<accession>A0A507BB04</accession>
<feature type="transmembrane region" description="Helical" evidence="7">
    <location>
        <begin position="189"/>
        <end position="212"/>
    </location>
</feature>
<evidence type="ECO:0000256" key="3">
    <source>
        <dbReference type="ARBA" id="ARBA00022692"/>
    </source>
</evidence>
<evidence type="ECO:0000256" key="5">
    <source>
        <dbReference type="ARBA" id="ARBA00023136"/>
    </source>
</evidence>
<dbReference type="InParanoid" id="A0A507BB04"/>
<feature type="compositionally biased region" description="Basic and acidic residues" evidence="6">
    <location>
        <begin position="14"/>
        <end position="27"/>
    </location>
</feature>
<dbReference type="RefSeq" id="XP_030997515.1">
    <property type="nucleotide sequence ID" value="XM_031135444.1"/>
</dbReference>
<proteinExistence type="inferred from homology"/>